<dbReference type="NCBIfam" id="TIGR04183">
    <property type="entry name" value="Por_Secre_tail"/>
    <property type="match status" value="1"/>
</dbReference>
<dbReference type="AlphaFoldDB" id="A0A098L9C0"/>
<dbReference type="PANTHER" id="PTHR45982">
    <property type="entry name" value="REGULATOR OF CHROMOSOME CONDENSATION"/>
    <property type="match status" value="1"/>
</dbReference>
<dbReference type="EMBL" id="BBLT01000001">
    <property type="protein sequence ID" value="GAL82959.1"/>
    <property type="molecule type" value="Genomic_DNA"/>
</dbReference>
<dbReference type="Proteomes" id="UP000030185">
    <property type="component" value="Unassembled WGS sequence"/>
</dbReference>
<dbReference type="GO" id="GO:0005085">
    <property type="term" value="F:guanyl-nucleotide exchange factor activity"/>
    <property type="evidence" value="ECO:0007669"/>
    <property type="project" value="TreeGrafter"/>
</dbReference>
<dbReference type="SUPFAM" id="SSF50985">
    <property type="entry name" value="RCC1/BLIP-II"/>
    <property type="match status" value="1"/>
</dbReference>
<evidence type="ECO:0000313" key="2">
    <source>
        <dbReference type="EMBL" id="GAL82959.1"/>
    </source>
</evidence>
<proteinExistence type="predicted"/>
<dbReference type="Pfam" id="PF18962">
    <property type="entry name" value="Por_Secre_tail"/>
    <property type="match status" value="1"/>
</dbReference>
<organism evidence="2 3">
    <name type="scientific">Sporocytophaga myxococcoides</name>
    <dbReference type="NCBI Taxonomy" id="153721"/>
    <lineage>
        <taxon>Bacteria</taxon>
        <taxon>Pseudomonadati</taxon>
        <taxon>Bacteroidota</taxon>
        <taxon>Cytophagia</taxon>
        <taxon>Cytophagales</taxon>
        <taxon>Cytophagaceae</taxon>
        <taxon>Sporocytophaga</taxon>
    </lineage>
</organism>
<dbReference type="Pfam" id="PF13540">
    <property type="entry name" value="RCC1_2"/>
    <property type="match status" value="1"/>
</dbReference>
<keyword evidence="3" id="KW-1185">Reference proteome</keyword>
<dbReference type="Gene3D" id="2.130.10.30">
    <property type="entry name" value="Regulator of chromosome condensation 1/beta-lactamase-inhibitor protein II"/>
    <property type="match status" value="3"/>
</dbReference>
<comment type="caution">
    <text evidence="2">The sequence shown here is derived from an EMBL/GenBank/DDBJ whole genome shotgun (WGS) entry which is preliminary data.</text>
</comment>
<name>A0A098L9C0_9BACT</name>
<dbReference type="InterPro" id="IPR013783">
    <property type="entry name" value="Ig-like_fold"/>
</dbReference>
<dbReference type="Gene3D" id="2.60.40.10">
    <property type="entry name" value="Immunoglobulins"/>
    <property type="match status" value="1"/>
</dbReference>
<dbReference type="GO" id="GO:0005737">
    <property type="term" value="C:cytoplasm"/>
    <property type="evidence" value="ECO:0007669"/>
    <property type="project" value="TreeGrafter"/>
</dbReference>
<dbReference type="InterPro" id="IPR000408">
    <property type="entry name" value="Reg_chr_condens"/>
</dbReference>
<feature type="domain" description="Secretion system C-terminal sorting" evidence="1">
    <location>
        <begin position="991"/>
        <end position="1067"/>
    </location>
</feature>
<accession>A0A098L9C0</accession>
<gene>
    <name evidence="2" type="ORF">MYP_185</name>
</gene>
<dbReference type="eggNOG" id="COG5184">
    <property type="taxonomic scope" value="Bacteria"/>
</dbReference>
<evidence type="ECO:0000313" key="3">
    <source>
        <dbReference type="Proteomes" id="UP000030185"/>
    </source>
</evidence>
<sequence length="1068" mass="112008">MKKSLLLLTIILTAIRGFGQNLQISGGNNFSAAVCENQTVFVWGENNKGQLGITLTDAPFPLASFSNVPIAVRRGNVNNTAGGLTYGNLPAISQVDAGSGAHVLGLSCAGQVWAWGEGAFGQLGRGSKLDSPVPTRVSKGAQAGKVDAVNDPNGVFLHDIFYVSGGNASSFALEKVTGKVLAWGQNANGQLGDGTTTDRIEPVYVLKDDGTQLTNIIQIEGGDACTYALDANGNVWSWGSNDGNKLGRPGADGSLAAIRAGRVIQGDPLNSGYSATPAPAQFLSNIVQISGGDTHCLALDSKGNVWSFGGDWGIGQLGRGGTVAAATGVYQNDARRVVIPGLTTYGTAEAQFLGNGVDGKAVFVSAGQANSAVVMANGKVVTFGARGLFNNGLTSTGSGGTVDCSATADGDLIGAGTLGDGNVACNSTACTGKANKLFSPFPVYVKDGTKAGNPDLTGIVSVSDGDAWFFAVGGAGEAYAWGWNRRGELGIGNFQDQCRAVSFTLPVGCSFASPCPGKPNLGPDVVTCPGFSATLNSNIPQTYSSYKYTWEYRSGTSGAWLPLGTPESDDVTYTPADKFGQYRVSVSDNRASVAFLCGPCPVLRDTVTYSPAPSPYKVTACEDPTRNIARFSVYEPKDLKIKWYTNYADLPGTELNPTDEDSVIAVPFTATNTSVAGCARALYAEDKSSITGSIIKTQPCNPSAEGNVNGPLYTMITSTQAIKLTEVSFFQGSGWGAGAFELRVYPNVIPSSIYCGDCNPAGNYNGPGGTGTVIATTTFPEANSARTWTLATPYELPAGTYWLAIRASSGALKPYNCGGTTAINASSNLWTTPATETNGVLTGNASIIGNNSKNKGGLYNITYTSGPTYSCGKILVCVDGTCILPVEFISFDAHRISLSHVSVNWSTAKEENSKEFIVERSLDGINFVAVGTVKAAGNSNTVLSYSFTDKNDFKGTSYYRVREVDFNGDITSTTVIAVNGSGTSSFKYKVIPNPNKGIFKVQITNPSKGNYEFRITDVLGQEVYLLSSNFEEGTLYEKEINLSHLPSGVYLMNIIGENDNLIEKVIIE</sequence>
<dbReference type="PRINTS" id="PR00633">
    <property type="entry name" value="RCCNDNSATION"/>
</dbReference>
<dbReference type="PROSITE" id="PS50012">
    <property type="entry name" value="RCC1_3"/>
    <property type="match status" value="3"/>
</dbReference>
<dbReference type="PANTHER" id="PTHR45982:SF1">
    <property type="entry name" value="REGULATOR OF CHROMOSOME CONDENSATION"/>
    <property type="match status" value="1"/>
</dbReference>
<dbReference type="STRING" id="153721.MYP_185"/>
<evidence type="ECO:0000259" key="1">
    <source>
        <dbReference type="Pfam" id="PF18962"/>
    </source>
</evidence>
<dbReference type="OrthoDB" id="615576at2"/>
<dbReference type="RefSeq" id="WP_045457193.1">
    <property type="nucleotide sequence ID" value="NZ_BBLT01000001.1"/>
</dbReference>
<dbReference type="InterPro" id="IPR026444">
    <property type="entry name" value="Secre_tail"/>
</dbReference>
<dbReference type="eggNOG" id="COG4447">
    <property type="taxonomic scope" value="Bacteria"/>
</dbReference>
<dbReference type="InterPro" id="IPR009091">
    <property type="entry name" value="RCC1/BLIP-II"/>
</dbReference>
<dbReference type="Pfam" id="PF00415">
    <property type="entry name" value="RCC1"/>
    <property type="match status" value="3"/>
</dbReference>
<dbReference type="InterPro" id="IPR051553">
    <property type="entry name" value="Ran_GTPase-activating"/>
</dbReference>
<reference evidence="2 3" key="1">
    <citation type="submission" date="2014-09" db="EMBL/GenBank/DDBJ databases">
        <title>Sporocytophaga myxococcoides PG-01 genome sequencing.</title>
        <authorList>
            <person name="Liu L."/>
            <person name="Gao P.J."/>
            <person name="Chen G.J."/>
            <person name="Wang L.S."/>
        </authorList>
    </citation>
    <scope>NUCLEOTIDE SEQUENCE [LARGE SCALE GENOMIC DNA]</scope>
    <source>
        <strain evidence="2 3">PG-01</strain>
    </source>
</reference>
<protein>
    <recommendedName>
        <fullName evidence="1">Secretion system C-terminal sorting domain-containing protein</fullName>
    </recommendedName>
</protein>